<feature type="region of interest" description="Disordered" evidence="1">
    <location>
        <begin position="1"/>
        <end position="27"/>
    </location>
</feature>
<keyword evidence="3" id="KW-1185">Reference proteome</keyword>
<comment type="caution">
    <text evidence="2">The sequence shown here is derived from an EMBL/GenBank/DDBJ whole genome shotgun (WGS) entry which is preliminary data.</text>
</comment>
<proteinExistence type="predicted"/>
<accession>A0A1D2NLG0</accession>
<dbReference type="Proteomes" id="UP000094527">
    <property type="component" value="Unassembled WGS sequence"/>
</dbReference>
<name>A0A1D2NLG0_ORCCI</name>
<gene>
    <name evidence="2" type="ORF">Ocin01_00758</name>
</gene>
<sequence length="212" mass="23282">MDETRGVDDSPNENNPSRINCDDNYNLDPTKTELGNLMRLDQDESANFLSNLAPTTTPFLPALPKLSERSLQNNFPVDPMMRQAYALPPAGAPTRRLMPDLNAANRKYNMASDIFGTGMDKSWVNEQPNSTSQTNLGLNAKEPGSFKITQTSNNPNAMGHDALGVNGISAQPQNRRARESAGNPLTGTGYDDSNNKTAKRYFEGSNSNQKLW</sequence>
<evidence type="ECO:0000313" key="3">
    <source>
        <dbReference type="Proteomes" id="UP000094527"/>
    </source>
</evidence>
<dbReference type="AlphaFoldDB" id="A0A1D2NLG0"/>
<evidence type="ECO:0000256" key="1">
    <source>
        <dbReference type="SAM" id="MobiDB-lite"/>
    </source>
</evidence>
<protein>
    <submittedName>
        <fullName evidence="2">Uncharacterized protein</fullName>
    </submittedName>
</protein>
<reference evidence="2 3" key="1">
    <citation type="journal article" date="2016" name="Genome Biol. Evol.">
        <title>Gene Family Evolution Reflects Adaptation to Soil Environmental Stressors in the Genome of the Collembolan Orchesella cincta.</title>
        <authorList>
            <person name="Faddeeva-Vakhrusheva A."/>
            <person name="Derks M.F."/>
            <person name="Anvar S.Y."/>
            <person name="Agamennone V."/>
            <person name="Suring W."/>
            <person name="Smit S."/>
            <person name="van Straalen N.M."/>
            <person name="Roelofs D."/>
        </authorList>
    </citation>
    <scope>NUCLEOTIDE SEQUENCE [LARGE SCALE GENOMIC DNA]</scope>
    <source>
        <tissue evidence="2">Mixed pool</tissue>
    </source>
</reference>
<feature type="region of interest" description="Disordered" evidence="1">
    <location>
        <begin position="149"/>
        <end position="212"/>
    </location>
</feature>
<evidence type="ECO:0000313" key="2">
    <source>
        <dbReference type="EMBL" id="ODN05935.1"/>
    </source>
</evidence>
<organism evidence="2 3">
    <name type="scientific">Orchesella cincta</name>
    <name type="common">Springtail</name>
    <name type="synonym">Podura cincta</name>
    <dbReference type="NCBI Taxonomy" id="48709"/>
    <lineage>
        <taxon>Eukaryota</taxon>
        <taxon>Metazoa</taxon>
        <taxon>Ecdysozoa</taxon>
        <taxon>Arthropoda</taxon>
        <taxon>Hexapoda</taxon>
        <taxon>Collembola</taxon>
        <taxon>Entomobryomorpha</taxon>
        <taxon>Entomobryoidea</taxon>
        <taxon>Orchesellidae</taxon>
        <taxon>Orchesellinae</taxon>
        <taxon>Orchesella</taxon>
    </lineage>
</organism>
<dbReference type="EMBL" id="LJIJ01000013">
    <property type="protein sequence ID" value="ODN05935.1"/>
    <property type="molecule type" value="Genomic_DNA"/>
</dbReference>
<feature type="compositionally biased region" description="Polar residues" evidence="1">
    <location>
        <begin position="183"/>
        <end position="196"/>
    </location>
</feature>